<sequence>MMGLTIQDRIRYSWIRGQTKVKDVVECVKRSKWKWAGHLARTRYERWSAVTGDWEPRDRLKPRKRPHDRWDKELVDWLGIARKGETAARKSWQRQGRPSFCSGG</sequence>
<gene>
    <name evidence="1" type="ORF">WA026_005823</name>
</gene>
<dbReference type="AlphaFoldDB" id="A0AAW1U2Y3"/>
<accession>A0AAW1U2Y3</accession>
<evidence type="ECO:0000313" key="1">
    <source>
        <dbReference type="EMBL" id="KAK9875013.1"/>
    </source>
</evidence>
<organism evidence="1 2">
    <name type="scientific">Henosepilachna vigintioctopunctata</name>
    <dbReference type="NCBI Taxonomy" id="420089"/>
    <lineage>
        <taxon>Eukaryota</taxon>
        <taxon>Metazoa</taxon>
        <taxon>Ecdysozoa</taxon>
        <taxon>Arthropoda</taxon>
        <taxon>Hexapoda</taxon>
        <taxon>Insecta</taxon>
        <taxon>Pterygota</taxon>
        <taxon>Neoptera</taxon>
        <taxon>Endopterygota</taxon>
        <taxon>Coleoptera</taxon>
        <taxon>Polyphaga</taxon>
        <taxon>Cucujiformia</taxon>
        <taxon>Coccinelloidea</taxon>
        <taxon>Coccinellidae</taxon>
        <taxon>Epilachninae</taxon>
        <taxon>Epilachnini</taxon>
        <taxon>Henosepilachna</taxon>
    </lineage>
</organism>
<comment type="caution">
    <text evidence="1">The sequence shown here is derived from an EMBL/GenBank/DDBJ whole genome shotgun (WGS) entry which is preliminary data.</text>
</comment>
<reference evidence="1 2" key="1">
    <citation type="submission" date="2023-03" db="EMBL/GenBank/DDBJ databases">
        <title>Genome insight into feeding habits of ladybird beetles.</title>
        <authorList>
            <person name="Li H.-S."/>
            <person name="Huang Y.-H."/>
            <person name="Pang H."/>
        </authorList>
    </citation>
    <scope>NUCLEOTIDE SEQUENCE [LARGE SCALE GENOMIC DNA]</scope>
    <source>
        <strain evidence="1">SYSU_2023b</strain>
        <tissue evidence="1">Whole body</tissue>
    </source>
</reference>
<dbReference type="EMBL" id="JARQZJ010000032">
    <property type="protein sequence ID" value="KAK9875013.1"/>
    <property type="molecule type" value="Genomic_DNA"/>
</dbReference>
<name>A0AAW1U2Y3_9CUCU</name>
<evidence type="ECO:0000313" key="2">
    <source>
        <dbReference type="Proteomes" id="UP001431783"/>
    </source>
</evidence>
<dbReference type="Proteomes" id="UP001431783">
    <property type="component" value="Unassembled WGS sequence"/>
</dbReference>
<proteinExistence type="predicted"/>
<evidence type="ECO:0008006" key="3">
    <source>
        <dbReference type="Google" id="ProtNLM"/>
    </source>
</evidence>
<keyword evidence="2" id="KW-1185">Reference proteome</keyword>
<protein>
    <recommendedName>
        <fullName evidence="3">Endonuclease-reverse transcriptase</fullName>
    </recommendedName>
</protein>